<comment type="caution">
    <text evidence="2">The sequence shown here is derived from an EMBL/GenBank/DDBJ whole genome shotgun (WGS) entry which is preliminary data.</text>
</comment>
<sequence length="117" mass="13000">MNSHCQSVAIQTETDRSTFTPEMTPFLPAECPLLFLGRGLEGPIDGMDPQAPTVVVNPSRLSPLRYSSQKEAPNVNVPMVVSNTELIGVAIKFQRKTRDLMPKERGLRAEKNRSSFK</sequence>
<feature type="region of interest" description="Disordered" evidence="1">
    <location>
        <begin position="1"/>
        <end position="23"/>
    </location>
</feature>
<evidence type="ECO:0000313" key="3">
    <source>
        <dbReference type="Proteomes" id="UP000499080"/>
    </source>
</evidence>
<evidence type="ECO:0000313" key="2">
    <source>
        <dbReference type="EMBL" id="GBN22330.1"/>
    </source>
</evidence>
<proteinExistence type="predicted"/>
<protein>
    <submittedName>
        <fullName evidence="2">Uncharacterized protein</fullName>
    </submittedName>
</protein>
<reference evidence="2 3" key="1">
    <citation type="journal article" date="2019" name="Sci. Rep.">
        <title>Orb-weaving spider Araneus ventricosus genome elucidates the spidroin gene catalogue.</title>
        <authorList>
            <person name="Kono N."/>
            <person name="Nakamura H."/>
            <person name="Ohtoshi R."/>
            <person name="Moran D.A.P."/>
            <person name="Shinohara A."/>
            <person name="Yoshida Y."/>
            <person name="Fujiwara M."/>
            <person name="Mori M."/>
            <person name="Tomita M."/>
            <person name="Arakawa K."/>
        </authorList>
    </citation>
    <scope>NUCLEOTIDE SEQUENCE [LARGE SCALE GENOMIC DNA]</scope>
</reference>
<dbReference type="AlphaFoldDB" id="A0A4Y2M7B6"/>
<gene>
    <name evidence="2" type="ORF">AVEN_52520_1</name>
</gene>
<dbReference type="Proteomes" id="UP000499080">
    <property type="component" value="Unassembled WGS sequence"/>
</dbReference>
<feature type="compositionally biased region" description="Polar residues" evidence="1">
    <location>
        <begin position="1"/>
        <end position="21"/>
    </location>
</feature>
<accession>A0A4Y2M7B6</accession>
<evidence type="ECO:0000256" key="1">
    <source>
        <dbReference type="SAM" id="MobiDB-lite"/>
    </source>
</evidence>
<organism evidence="2 3">
    <name type="scientific">Araneus ventricosus</name>
    <name type="common">Orbweaver spider</name>
    <name type="synonym">Epeira ventricosa</name>
    <dbReference type="NCBI Taxonomy" id="182803"/>
    <lineage>
        <taxon>Eukaryota</taxon>
        <taxon>Metazoa</taxon>
        <taxon>Ecdysozoa</taxon>
        <taxon>Arthropoda</taxon>
        <taxon>Chelicerata</taxon>
        <taxon>Arachnida</taxon>
        <taxon>Araneae</taxon>
        <taxon>Araneomorphae</taxon>
        <taxon>Entelegynae</taxon>
        <taxon>Araneoidea</taxon>
        <taxon>Araneidae</taxon>
        <taxon>Araneus</taxon>
    </lineage>
</organism>
<keyword evidence="3" id="KW-1185">Reference proteome</keyword>
<name>A0A4Y2M7B6_ARAVE</name>
<dbReference type="EMBL" id="BGPR01006850">
    <property type="protein sequence ID" value="GBN22330.1"/>
    <property type="molecule type" value="Genomic_DNA"/>
</dbReference>